<accession>A0A8K0NNJ3</accession>
<evidence type="ECO:0000256" key="1">
    <source>
        <dbReference type="ARBA" id="ARBA00004141"/>
    </source>
</evidence>
<feature type="transmembrane region" description="Helical" evidence="6">
    <location>
        <begin position="118"/>
        <end position="138"/>
    </location>
</feature>
<evidence type="ECO:0000313" key="9">
    <source>
        <dbReference type="Proteomes" id="UP000812966"/>
    </source>
</evidence>
<comment type="similarity">
    <text evidence="2">Belongs to the major facilitator superfamily. Sugar transporter (TC 2.A.1.1) family.</text>
</comment>
<dbReference type="Pfam" id="PF00083">
    <property type="entry name" value="Sugar_tr"/>
    <property type="match status" value="1"/>
</dbReference>
<sequence>MFIIYLFVPESPDRLFALAWCATHDHRERGKRLLQKIYGGNAGYDADRQYEILYQTVQHEKQLAIENKRQSWWNIFRGVDGLRTIISMFALLSQQFLGLSLFYTYSSYFFSIAGLSDPFQATVITNAVQLAIILLVVASVDKLGRRNICCSGLTILWFSNVAVGILGLVETNKATSSLLVTFSCIWVVGLQMSGSTGWGYVGETSAQRLRAYTAGFSAAISVVAGIVMSVLVPYMLNENEWNWNLKTAWFYAGVGLPFVIASWFLIPETARRSAAELDELFEAKVKPWRFHKTETSTQKAYEAQHATDDS</sequence>
<evidence type="ECO:0000256" key="6">
    <source>
        <dbReference type="SAM" id="Phobius"/>
    </source>
</evidence>
<evidence type="ECO:0000313" key="8">
    <source>
        <dbReference type="EMBL" id="KAG7529200.1"/>
    </source>
</evidence>
<reference evidence="8" key="1">
    <citation type="submission" date="2020-04" db="EMBL/GenBank/DDBJ databases">
        <title>Analysis of mating type loci in Filobasidium floriforme.</title>
        <authorList>
            <person name="Nowrousian M."/>
        </authorList>
    </citation>
    <scope>NUCLEOTIDE SEQUENCE</scope>
    <source>
        <strain evidence="8">CBS 6242</strain>
    </source>
</reference>
<dbReference type="GO" id="GO:0016020">
    <property type="term" value="C:membrane"/>
    <property type="evidence" value="ECO:0007669"/>
    <property type="project" value="UniProtKB-SubCell"/>
</dbReference>
<feature type="transmembrane region" description="Helical" evidence="6">
    <location>
        <begin position="150"/>
        <end position="169"/>
    </location>
</feature>
<keyword evidence="9" id="KW-1185">Reference proteome</keyword>
<dbReference type="Gene3D" id="1.20.1250.20">
    <property type="entry name" value="MFS general substrate transporter like domains"/>
    <property type="match status" value="1"/>
</dbReference>
<feature type="domain" description="Major facilitator superfamily (MFS) profile" evidence="7">
    <location>
        <begin position="1"/>
        <end position="270"/>
    </location>
</feature>
<evidence type="ECO:0000256" key="5">
    <source>
        <dbReference type="ARBA" id="ARBA00023136"/>
    </source>
</evidence>
<feature type="transmembrane region" description="Helical" evidence="6">
    <location>
        <begin position="85"/>
        <end position="106"/>
    </location>
</feature>
<evidence type="ECO:0000256" key="3">
    <source>
        <dbReference type="ARBA" id="ARBA00022692"/>
    </source>
</evidence>
<dbReference type="GO" id="GO:0005351">
    <property type="term" value="F:carbohydrate:proton symporter activity"/>
    <property type="evidence" value="ECO:0007669"/>
    <property type="project" value="TreeGrafter"/>
</dbReference>
<dbReference type="Proteomes" id="UP000812966">
    <property type="component" value="Unassembled WGS sequence"/>
</dbReference>
<gene>
    <name evidence="8" type="ORF">FFLO_05754</name>
</gene>
<protein>
    <recommendedName>
        <fullName evidence="7">Major facilitator superfamily (MFS) profile domain-containing protein</fullName>
    </recommendedName>
</protein>
<dbReference type="EMBL" id="JABELV010000155">
    <property type="protein sequence ID" value="KAG7529200.1"/>
    <property type="molecule type" value="Genomic_DNA"/>
</dbReference>
<evidence type="ECO:0000256" key="4">
    <source>
        <dbReference type="ARBA" id="ARBA00022989"/>
    </source>
</evidence>
<dbReference type="AlphaFoldDB" id="A0A8K0NNJ3"/>
<dbReference type="InterPro" id="IPR050360">
    <property type="entry name" value="MFS_Sugar_Transporters"/>
</dbReference>
<dbReference type="InterPro" id="IPR005829">
    <property type="entry name" value="Sugar_transporter_CS"/>
</dbReference>
<keyword evidence="4 6" id="KW-1133">Transmembrane helix</keyword>
<evidence type="ECO:0000259" key="7">
    <source>
        <dbReference type="PROSITE" id="PS50850"/>
    </source>
</evidence>
<dbReference type="SUPFAM" id="SSF103473">
    <property type="entry name" value="MFS general substrate transporter"/>
    <property type="match status" value="1"/>
</dbReference>
<dbReference type="InterPro" id="IPR036259">
    <property type="entry name" value="MFS_trans_sf"/>
</dbReference>
<comment type="caution">
    <text evidence="8">The sequence shown here is derived from an EMBL/GenBank/DDBJ whole genome shotgun (WGS) entry which is preliminary data.</text>
</comment>
<keyword evidence="3 6" id="KW-0812">Transmembrane</keyword>
<feature type="transmembrane region" description="Helical" evidence="6">
    <location>
        <begin position="248"/>
        <end position="266"/>
    </location>
</feature>
<dbReference type="PROSITE" id="PS00216">
    <property type="entry name" value="SUGAR_TRANSPORT_1"/>
    <property type="match status" value="1"/>
</dbReference>
<dbReference type="InterPro" id="IPR005828">
    <property type="entry name" value="MFS_sugar_transport-like"/>
</dbReference>
<dbReference type="PANTHER" id="PTHR48022:SF10">
    <property type="entry name" value="MAJOR FACILITATOR SUPERFAMILY (MFS) PROFILE DOMAIN-CONTAINING PROTEIN"/>
    <property type="match status" value="1"/>
</dbReference>
<name>A0A8K0NNJ3_9TREE</name>
<proteinExistence type="inferred from homology"/>
<dbReference type="PROSITE" id="PS50850">
    <property type="entry name" value="MFS"/>
    <property type="match status" value="1"/>
</dbReference>
<keyword evidence="5 6" id="KW-0472">Membrane</keyword>
<dbReference type="InterPro" id="IPR020846">
    <property type="entry name" value="MFS_dom"/>
</dbReference>
<feature type="transmembrane region" description="Helical" evidence="6">
    <location>
        <begin position="213"/>
        <end position="236"/>
    </location>
</feature>
<organism evidence="8 9">
    <name type="scientific">Filobasidium floriforme</name>
    <dbReference type="NCBI Taxonomy" id="5210"/>
    <lineage>
        <taxon>Eukaryota</taxon>
        <taxon>Fungi</taxon>
        <taxon>Dikarya</taxon>
        <taxon>Basidiomycota</taxon>
        <taxon>Agaricomycotina</taxon>
        <taxon>Tremellomycetes</taxon>
        <taxon>Filobasidiales</taxon>
        <taxon>Filobasidiaceae</taxon>
        <taxon>Filobasidium</taxon>
    </lineage>
</organism>
<feature type="transmembrane region" description="Helical" evidence="6">
    <location>
        <begin position="175"/>
        <end position="201"/>
    </location>
</feature>
<comment type="subcellular location">
    <subcellularLocation>
        <location evidence="1">Membrane</location>
        <topology evidence="1">Multi-pass membrane protein</topology>
    </subcellularLocation>
</comment>
<evidence type="ECO:0000256" key="2">
    <source>
        <dbReference type="ARBA" id="ARBA00010992"/>
    </source>
</evidence>
<dbReference type="PANTHER" id="PTHR48022">
    <property type="entry name" value="PLASTIDIC GLUCOSE TRANSPORTER 4"/>
    <property type="match status" value="1"/>
</dbReference>